<dbReference type="EMBL" id="DS231619">
    <property type="protein sequence ID" value="EDU49129.1"/>
    <property type="molecule type" value="Genomic_DNA"/>
</dbReference>
<evidence type="ECO:0000313" key="1">
    <source>
        <dbReference type="EMBL" id="EDU49129.1"/>
    </source>
</evidence>
<dbReference type="KEGG" id="ptrr:6344467"/>
<name>B2W651_PYRTR</name>
<dbReference type="HOGENOM" id="CLU_2159700_0_0_1"/>
<accession>B2W651</accession>
<gene>
    <name evidence="1" type="ORF">PTRG_06209</name>
</gene>
<reference evidence="2" key="1">
    <citation type="journal article" date="2013" name="G3 (Bethesda)">
        <title>Comparative genomics of a plant-pathogenic fungus, Pyrenophora tritici-repentis, reveals transduplication and the impact of repeat elements on pathogenicity and population divergence.</title>
        <authorList>
            <person name="Manning V.A."/>
            <person name="Pandelova I."/>
            <person name="Dhillon B."/>
            <person name="Wilhelm L.J."/>
            <person name="Goodwin S.B."/>
            <person name="Berlin A.M."/>
            <person name="Figueroa M."/>
            <person name="Freitag M."/>
            <person name="Hane J.K."/>
            <person name="Henrissat B."/>
            <person name="Holman W.H."/>
            <person name="Kodira C.D."/>
            <person name="Martin J."/>
            <person name="Oliver R.P."/>
            <person name="Robbertse B."/>
            <person name="Schackwitz W."/>
            <person name="Schwartz D.C."/>
            <person name="Spatafora J.W."/>
            <person name="Turgeon B.G."/>
            <person name="Yandava C."/>
            <person name="Young S."/>
            <person name="Zhou S."/>
            <person name="Zeng Q."/>
            <person name="Grigoriev I.V."/>
            <person name="Ma L.-J."/>
            <person name="Ciuffetti L.M."/>
        </authorList>
    </citation>
    <scope>NUCLEOTIDE SEQUENCE [LARGE SCALE GENOMIC DNA]</scope>
    <source>
        <strain evidence="2">Pt-1C-BFP</strain>
    </source>
</reference>
<evidence type="ECO:0000313" key="2">
    <source>
        <dbReference type="Proteomes" id="UP000001471"/>
    </source>
</evidence>
<proteinExistence type="predicted"/>
<organism evidence="1 2">
    <name type="scientific">Pyrenophora tritici-repentis (strain Pt-1C-BFP)</name>
    <name type="common">Wheat tan spot fungus</name>
    <name type="synonym">Drechslera tritici-repentis</name>
    <dbReference type="NCBI Taxonomy" id="426418"/>
    <lineage>
        <taxon>Eukaryota</taxon>
        <taxon>Fungi</taxon>
        <taxon>Dikarya</taxon>
        <taxon>Ascomycota</taxon>
        <taxon>Pezizomycotina</taxon>
        <taxon>Dothideomycetes</taxon>
        <taxon>Pleosporomycetidae</taxon>
        <taxon>Pleosporales</taxon>
        <taxon>Pleosporineae</taxon>
        <taxon>Pleosporaceae</taxon>
        <taxon>Pyrenophora</taxon>
    </lineage>
</organism>
<sequence length="111" mass="12136">MWELPGLHRLQMSYTRHRYAAVRLYSMEGEVTVKDAGKAQVVTDPESDKADTGEPQRTIALDDGYGDALLLLGTGTGTQPVPVSKTVMILASPVWKTTLEGKQGYRDSIPT</sequence>
<protein>
    <submittedName>
        <fullName evidence="1">Uncharacterized protein</fullName>
    </submittedName>
</protein>
<dbReference type="InParanoid" id="B2W651"/>
<dbReference type="Proteomes" id="UP000001471">
    <property type="component" value="Unassembled WGS sequence"/>
</dbReference>
<dbReference type="GeneID" id="6344467"/>
<dbReference type="AlphaFoldDB" id="B2W651"/>